<evidence type="ECO:0000256" key="1">
    <source>
        <dbReference type="SAM" id="Coils"/>
    </source>
</evidence>
<keyword evidence="3" id="KW-0732">Signal</keyword>
<protein>
    <submittedName>
        <fullName evidence="4">Uncharacterized protein</fullName>
    </submittedName>
</protein>
<feature type="compositionally biased region" description="Low complexity" evidence="2">
    <location>
        <begin position="180"/>
        <end position="193"/>
    </location>
</feature>
<sequence>MQTAARVQSFFVICLSVALSTLPLQAAGRLAGRDNSTALLALLTSSWNCFENMQCLFPSQPSQCSTGLQCMSKAACEDTMGGRIASGLWGSTLTTDAQEVKQLPCTHEGMEEAISMFKSYKKLNKKVNRLKDQGQEQEIAKLETELNSLHGELYYRVKGKFFDLGCVCCKAVYNTTFSATSKTSPSKASSFKPPTKKQSRMDPSFEFILDNIPGLGSNAKKLIRNL</sequence>
<dbReference type="AlphaFoldDB" id="A0A0G4EAW0"/>
<name>A0A0G4EAW0_VITBC</name>
<accession>A0A0G4EAW0</accession>
<evidence type="ECO:0000313" key="4">
    <source>
        <dbReference type="EMBL" id="CEL92588.1"/>
    </source>
</evidence>
<reference evidence="4 5" key="1">
    <citation type="submission" date="2014-11" db="EMBL/GenBank/DDBJ databases">
        <authorList>
            <person name="Zhu J."/>
            <person name="Qi W."/>
            <person name="Song R."/>
        </authorList>
    </citation>
    <scope>NUCLEOTIDE SEQUENCE [LARGE SCALE GENOMIC DNA]</scope>
</reference>
<gene>
    <name evidence="4" type="ORF">Vbra_6866</name>
</gene>
<feature type="chain" id="PRO_5005187481" evidence="3">
    <location>
        <begin position="21"/>
        <end position="226"/>
    </location>
</feature>
<dbReference type="EMBL" id="CDMY01000091">
    <property type="protein sequence ID" value="CEL92588.1"/>
    <property type="molecule type" value="Genomic_DNA"/>
</dbReference>
<evidence type="ECO:0000313" key="5">
    <source>
        <dbReference type="Proteomes" id="UP000041254"/>
    </source>
</evidence>
<dbReference type="VEuPathDB" id="CryptoDB:Vbra_6866"/>
<proteinExistence type="predicted"/>
<keyword evidence="1" id="KW-0175">Coiled coil</keyword>
<evidence type="ECO:0000256" key="3">
    <source>
        <dbReference type="SAM" id="SignalP"/>
    </source>
</evidence>
<feature type="coiled-coil region" evidence="1">
    <location>
        <begin position="120"/>
        <end position="152"/>
    </location>
</feature>
<feature type="region of interest" description="Disordered" evidence="2">
    <location>
        <begin position="180"/>
        <end position="200"/>
    </location>
</feature>
<evidence type="ECO:0000256" key="2">
    <source>
        <dbReference type="SAM" id="MobiDB-lite"/>
    </source>
</evidence>
<organism evidence="4 5">
    <name type="scientific">Vitrella brassicaformis (strain CCMP3155)</name>
    <dbReference type="NCBI Taxonomy" id="1169540"/>
    <lineage>
        <taxon>Eukaryota</taxon>
        <taxon>Sar</taxon>
        <taxon>Alveolata</taxon>
        <taxon>Colpodellida</taxon>
        <taxon>Vitrellaceae</taxon>
        <taxon>Vitrella</taxon>
    </lineage>
</organism>
<keyword evidence="5" id="KW-1185">Reference proteome</keyword>
<dbReference type="InParanoid" id="A0A0G4EAW0"/>
<feature type="signal peptide" evidence="3">
    <location>
        <begin position="1"/>
        <end position="20"/>
    </location>
</feature>
<dbReference type="Proteomes" id="UP000041254">
    <property type="component" value="Unassembled WGS sequence"/>
</dbReference>